<dbReference type="Proteomes" id="UP000314294">
    <property type="component" value="Unassembled WGS sequence"/>
</dbReference>
<protein>
    <submittedName>
        <fullName evidence="2">Uncharacterized protein</fullName>
    </submittedName>
</protein>
<comment type="caution">
    <text evidence="2">The sequence shown here is derived from an EMBL/GenBank/DDBJ whole genome shotgun (WGS) entry which is preliminary data.</text>
</comment>
<feature type="region of interest" description="Disordered" evidence="1">
    <location>
        <begin position="1"/>
        <end position="23"/>
    </location>
</feature>
<reference evidence="2 3" key="1">
    <citation type="submission" date="2019-03" db="EMBL/GenBank/DDBJ databases">
        <title>First draft genome of Liparis tanakae, snailfish: a comprehensive survey of snailfish specific genes.</title>
        <authorList>
            <person name="Kim W."/>
            <person name="Song I."/>
            <person name="Jeong J.-H."/>
            <person name="Kim D."/>
            <person name="Kim S."/>
            <person name="Ryu S."/>
            <person name="Song J.Y."/>
            <person name="Lee S.K."/>
        </authorList>
    </citation>
    <scope>NUCLEOTIDE SEQUENCE [LARGE SCALE GENOMIC DNA]</scope>
    <source>
        <tissue evidence="2">Muscle</tissue>
    </source>
</reference>
<dbReference type="AlphaFoldDB" id="A0A4Z2HEQ2"/>
<sequence length="65" mass="6590">MEDEHCSAKQGPVNPAESSTGLLSRATLSDELLDSGRSGDGISERSNAPGMLGGSVASCKDIALL</sequence>
<organism evidence="2 3">
    <name type="scientific">Liparis tanakae</name>
    <name type="common">Tanaka's snailfish</name>
    <dbReference type="NCBI Taxonomy" id="230148"/>
    <lineage>
        <taxon>Eukaryota</taxon>
        <taxon>Metazoa</taxon>
        <taxon>Chordata</taxon>
        <taxon>Craniata</taxon>
        <taxon>Vertebrata</taxon>
        <taxon>Euteleostomi</taxon>
        <taxon>Actinopterygii</taxon>
        <taxon>Neopterygii</taxon>
        <taxon>Teleostei</taxon>
        <taxon>Neoteleostei</taxon>
        <taxon>Acanthomorphata</taxon>
        <taxon>Eupercaria</taxon>
        <taxon>Perciformes</taxon>
        <taxon>Cottioidei</taxon>
        <taxon>Cottales</taxon>
        <taxon>Liparidae</taxon>
        <taxon>Liparis</taxon>
    </lineage>
</organism>
<keyword evidence="3" id="KW-1185">Reference proteome</keyword>
<accession>A0A4Z2HEQ2</accession>
<evidence type="ECO:0000313" key="3">
    <source>
        <dbReference type="Proteomes" id="UP000314294"/>
    </source>
</evidence>
<dbReference type="EMBL" id="SRLO01000260">
    <property type="protein sequence ID" value="TNN64040.1"/>
    <property type="molecule type" value="Genomic_DNA"/>
</dbReference>
<evidence type="ECO:0000313" key="2">
    <source>
        <dbReference type="EMBL" id="TNN64040.1"/>
    </source>
</evidence>
<gene>
    <name evidence="2" type="ORF">EYF80_025763</name>
</gene>
<evidence type="ECO:0000256" key="1">
    <source>
        <dbReference type="SAM" id="MobiDB-lite"/>
    </source>
</evidence>
<name>A0A4Z2HEQ2_9TELE</name>
<proteinExistence type="predicted"/>